<reference evidence="7 8" key="2">
    <citation type="submission" date="2018-12" db="EMBL/GenBank/DDBJ databases">
        <title>Rhizobacter gummiphilus sp. nov., a rubber-degrading bacterium isolated from the soil of a botanical garden in Japan.</title>
        <authorList>
            <person name="Shunsuke S.S."/>
        </authorList>
    </citation>
    <scope>NUCLEOTIDE SEQUENCE [LARGE SCALE GENOMIC DNA]</scope>
    <source>
        <strain evidence="7 8">S-16</strain>
    </source>
</reference>
<dbReference type="InterPro" id="IPR017039">
    <property type="entry name" value="Virul_fac_BrkB"/>
</dbReference>
<reference evidence="7 8" key="1">
    <citation type="submission" date="2018-08" db="EMBL/GenBank/DDBJ databases">
        <authorList>
            <person name="Khan S.A."/>
            <person name="Jeon C.O."/>
            <person name="Chun B.H."/>
            <person name="Jeong S.E."/>
        </authorList>
    </citation>
    <scope>NUCLEOTIDE SEQUENCE [LARGE SCALE GENOMIC DNA]</scope>
    <source>
        <strain evidence="7 8">S-16</strain>
    </source>
</reference>
<protein>
    <submittedName>
        <fullName evidence="7">YihY/virulence factor BrkB family protein</fullName>
    </submittedName>
</protein>
<feature type="transmembrane region" description="Helical" evidence="6">
    <location>
        <begin position="129"/>
        <end position="149"/>
    </location>
</feature>
<feature type="transmembrane region" description="Helical" evidence="6">
    <location>
        <begin position="170"/>
        <end position="199"/>
    </location>
</feature>
<keyword evidence="8" id="KW-1185">Reference proteome</keyword>
<name>A0A3N7JVF9_9BURK</name>
<evidence type="ECO:0000256" key="1">
    <source>
        <dbReference type="ARBA" id="ARBA00004651"/>
    </source>
</evidence>
<comment type="subcellular location">
    <subcellularLocation>
        <location evidence="1">Cell membrane</location>
        <topology evidence="1">Multi-pass membrane protein</topology>
    </subcellularLocation>
</comment>
<dbReference type="GO" id="GO:0005886">
    <property type="term" value="C:plasma membrane"/>
    <property type="evidence" value="ECO:0007669"/>
    <property type="project" value="UniProtKB-SubCell"/>
</dbReference>
<evidence type="ECO:0000256" key="2">
    <source>
        <dbReference type="ARBA" id="ARBA00022475"/>
    </source>
</evidence>
<evidence type="ECO:0000256" key="3">
    <source>
        <dbReference type="ARBA" id="ARBA00022692"/>
    </source>
</evidence>
<evidence type="ECO:0000313" key="7">
    <source>
        <dbReference type="EMBL" id="RQP24859.1"/>
    </source>
</evidence>
<dbReference type="EMBL" id="QUSW01000002">
    <property type="protein sequence ID" value="RQP24859.1"/>
    <property type="molecule type" value="Genomic_DNA"/>
</dbReference>
<evidence type="ECO:0000256" key="5">
    <source>
        <dbReference type="ARBA" id="ARBA00023136"/>
    </source>
</evidence>
<comment type="caution">
    <text evidence="7">The sequence shown here is derived from an EMBL/GenBank/DDBJ whole genome shotgun (WGS) entry which is preliminary data.</text>
</comment>
<gene>
    <name evidence="7" type="ORF">DZC73_08270</name>
</gene>
<sequence>MPGWKGPWAWTRPPGPGTPWCAFRGSRTDVRRYFNETAARHILADPLGFAWSTLKAFKANQGLLLAGAVAYYALLSIVPMLILFVIGLSHWIDQGELLRTLGRYLEWLVPGQSRAIVAELKNFVDHRDVVGWVLGVTMIFFSSLAFTVLENAMSVIFEHRVAIRRRHFAISALLPYFYILLLGFGLLIVTLVAGSLQAFGQEHFEFLGHDWTFGGFSGLLLYLLGVAGEVFVLTSVYLVMPVGRLSLWHALVGGVTATLLWEITRHILVWYFATLSQVSVVYGSLTTAIVVLLSLEIGATLLLFGAQVISEYERLCRGDVPGDGKGGWETPS</sequence>
<keyword evidence="4 6" id="KW-1133">Transmembrane helix</keyword>
<dbReference type="AlphaFoldDB" id="A0A3N7JVF9"/>
<dbReference type="PANTHER" id="PTHR30213">
    <property type="entry name" value="INNER MEMBRANE PROTEIN YHJD"/>
    <property type="match status" value="1"/>
</dbReference>
<feature type="transmembrane region" description="Helical" evidence="6">
    <location>
        <begin position="219"/>
        <end position="240"/>
    </location>
</feature>
<dbReference type="Proteomes" id="UP000267464">
    <property type="component" value="Unassembled WGS sequence"/>
</dbReference>
<keyword evidence="2" id="KW-1003">Cell membrane</keyword>
<keyword evidence="5 6" id="KW-0472">Membrane</keyword>
<feature type="transmembrane region" description="Helical" evidence="6">
    <location>
        <begin position="247"/>
        <end position="273"/>
    </location>
</feature>
<evidence type="ECO:0000256" key="6">
    <source>
        <dbReference type="SAM" id="Phobius"/>
    </source>
</evidence>
<dbReference type="PANTHER" id="PTHR30213:SF0">
    <property type="entry name" value="UPF0761 MEMBRANE PROTEIN YIHY"/>
    <property type="match status" value="1"/>
</dbReference>
<evidence type="ECO:0000313" key="8">
    <source>
        <dbReference type="Proteomes" id="UP000267464"/>
    </source>
</evidence>
<evidence type="ECO:0000256" key="4">
    <source>
        <dbReference type="ARBA" id="ARBA00022989"/>
    </source>
</evidence>
<feature type="transmembrane region" description="Helical" evidence="6">
    <location>
        <begin position="63"/>
        <end position="92"/>
    </location>
</feature>
<proteinExistence type="predicted"/>
<organism evidence="7 8">
    <name type="scientific">Piscinibacter terrae</name>
    <dbReference type="NCBI Taxonomy" id="2496871"/>
    <lineage>
        <taxon>Bacteria</taxon>
        <taxon>Pseudomonadati</taxon>
        <taxon>Pseudomonadota</taxon>
        <taxon>Betaproteobacteria</taxon>
        <taxon>Burkholderiales</taxon>
        <taxon>Sphaerotilaceae</taxon>
        <taxon>Piscinibacter</taxon>
    </lineage>
</organism>
<accession>A0A3N7JVF9</accession>
<dbReference type="OrthoDB" id="8680520at2"/>
<dbReference type="Pfam" id="PF03631">
    <property type="entry name" value="Virul_fac_BrkB"/>
    <property type="match status" value="1"/>
</dbReference>
<dbReference type="NCBIfam" id="TIGR00765">
    <property type="entry name" value="yihY_not_rbn"/>
    <property type="match status" value="1"/>
</dbReference>
<dbReference type="PIRSF" id="PIRSF035875">
    <property type="entry name" value="RNase_BN"/>
    <property type="match status" value="1"/>
</dbReference>
<feature type="transmembrane region" description="Helical" evidence="6">
    <location>
        <begin position="279"/>
        <end position="304"/>
    </location>
</feature>
<keyword evidence="3 6" id="KW-0812">Transmembrane</keyword>